<evidence type="ECO:0000256" key="2">
    <source>
        <dbReference type="ARBA" id="ARBA00023139"/>
    </source>
</evidence>
<reference evidence="7" key="1">
    <citation type="submission" date="2024-05" db="EMBL/GenBank/DDBJ databases">
        <title>Alkalihalobacillus sp. strain MEB203 novel alkaliphilic bacterium from Lonar Lake, India.</title>
        <authorList>
            <person name="Joshi A."/>
            <person name="Thite S."/>
            <person name="Mengade P."/>
        </authorList>
    </citation>
    <scope>NUCLEOTIDE SEQUENCE</scope>
    <source>
        <strain evidence="7">MEB 203</strain>
    </source>
</reference>
<organism evidence="7 8">
    <name type="scientific">Alkalihalobacterium chitinilyticum</name>
    <dbReference type="NCBI Taxonomy" id="2980103"/>
    <lineage>
        <taxon>Bacteria</taxon>
        <taxon>Bacillati</taxon>
        <taxon>Bacillota</taxon>
        <taxon>Bacilli</taxon>
        <taxon>Bacillales</taxon>
        <taxon>Bacillaceae</taxon>
        <taxon>Alkalihalobacterium</taxon>
    </lineage>
</organism>
<name>A0ABT5V9R4_9BACI</name>
<accession>A0ABT5V9R4</accession>
<keyword evidence="1 4" id="KW-0732">Signal</keyword>
<dbReference type="PANTHER" id="PTHR35936:SF17">
    <property type="entry name" value="ARGININE-BINDING EXTRACELLULAR PROTEIN ARTP"/>
    <property type="match status" value="1"/>
</dbReference>
<evidence type="ECO:0000313" key="7">
    <source>
        <dbReference type="EMBL" id="MDE5412203.1"/>
    </source>
</evidence>
<evidence type="ECO:0000256" key="4">
    <source>
        <dbReference type="SAM" id="SignalP"/>
    </source>
</evidence>
<dbReference type="PANTHER" id="PTHR35936">
    <property type="entry name" value="MEMBRANE-BOUND LYTIC MUREIN TRANSGLYCOSYLASE F"/>
    <property type="match status" value="1"/>
</dbReference>
<comment type="caution">
    <text evidence="7">The sequence shown here is derived from an EMBL/GenBank/DDBJ whole genome shotgun (WGS) entry which is preliminary data.</text>
</comment>
<keyword evidence="2" id="KW-0564">Palmitate</keyword>
<evidence type="ECO:0000259" key="5">
    <source>
        <dbReference type="SMART" id="SM00062"/>
    </source>
</evidence>
<evidence type="ECO:0000256" key="1">
    <source>
        <dbReference type="ARBA" id="ARBA00022729"/>
    </source>
</evidence>
<feature type="domain" description="Ionotropic glutamate receptor C-terminal" evidence="6">
    <location>
        <begin position="28"/>
        <end position="250"/>
    </location>
</feature>
<sequence>MKKFFKLGVTALLSLGLLAGCGSDDKQVLVMGTSADYPPFESIDEATGEIVGFDVDLARYITEELGYEFEVRDMDFNGLIPALEGGRVDFVLAGMTPRPDRLERADFSDIYHEANNLIVSKADSGIETVEDLAGKAIGVQLGSIQEEEAEGVVAPEVDGLQIEKRNRIPELIQEIIAGRIDAAIIEDTVAKGYLERYEELSSFLLPHTEEAGSAIAFPKGSELLEPFNEVLNEMKENGKLEELILKWFDE</sequence>
<dbReference type="SUPFAM" id="SSF53850">
    <property type="entry name" value="Periplasmic binding protein-like II"/>
    <property type="match status" value="1"/>
</dbReference>
<dbReference type="SMART" id="SM00062">
    <property type="entry name" value="PBPb"/>
    <property type="match status" value="1"/>
</dbReference>
<evidence type="ECO:0000259" key="6">
    <source>
        <dbReference type="SMART" id="SM00079"/>
    </source>
</evidence>
<feature type="signal peptide" evidence="4">
    <location>
        <begin position="1"/>
        <end position="19"/>
    </location>
</feature>
<dbReference type="PROSITE" id="PS51257">
    <property type="entry name" value="PROKAR_LIPOPROTEIN"/>
    <property type="match status" value="1"/>
</dbReference>
<dbReference type="InterPro" id="IPR001320">
    <property type="entry name" value="Iontro_rcpt_C"/>
</dbReference>
<evidence type="ECO:0000313" key="8">
    <source>
        <dbReference type="Proteomes" id="UP001148125"/>
    </source>
</evidence>
<feature type="domain" description="Solute-binding protein family 3/N-terminal" evidence="5">
    <location>
        <begin position="28"/>
        <end position="250"/>
    </location>
</feature>
<feature type="chain" id="PRO_5046272000" evidence="4">
    <location>
        <begin position="20"/>
        <end position="250"/>
    </location>
</feature>
<dbReference type="EMBL" id="JAOTPO010000001">
    <property type="protein sequence ID" value="MDE5412203.1"/>
    <property type="molecule type" value="Genomic_DNA"/>
</dbReference>
<dbReference type="SMART" id="SM00079">
    <property type="entry name" value="PBPe"/>
    <property type="match status" value="1"/>
</dbReference>
<dbReference type="Pfam" id="PF00497">
    <property type="entry name" value="SBP_bac_3"/>
    <property type="match status" value="1"/>
</dbReference>
<gene>
    <name evidence="7" type="ORF">N7Z68_02225</name>
</gene>
<dbReference type="Gene3D" id="3.40.190.10">
    <property type="entry name" value="Periplasmic binding protein-like II"/>
    <property type="match status" value="2"/>
</dbReference>
<proteinExistence type="predicted"/>
<keyword evidence="8" id="KW-1185">Reference proteome</keyword>
<evidence type="ECO:0000256" key="3">
    <source>
        <dbReference type="ARBA" id="ARBA00023288"/>
    </source>
</evidence>
<keyword evidence="3" id="KW-0449">Lipoprotein</keyword>
<dbReference type="RefSeq" id="WP_275116821.1">
    <property type="nucleotide sequence ID" value="NZ_JAOTPO010000001.1"/>
</dbReference>
<protein>
    <submittedName>
        <fullName evidence="7">Transporter substrate-binding domain-containing protein</fullName>
    </submittedName>
</protein>
<dbReference type="Proteomes" id="UP001148125">
    <property type="component" value="Unassembled WGS sequence"/>
</dbReference>
<dbReference type="InterPro" id="IPR001638">
    <property type="entry name" value="Solute-binding_3/MltF_N"/>
</dbReference>